<comment type="subcellular location">
    <subcellularLocation>
        <location evidence="1">Endoplasmic reticulum membrane</location>
        <topology evidence="1">Single-pass type II membrane protein</topology>
    </subcellularLocation>
</comment>
<dbReference type="EMBL" id="KB200639">
    <property type="protein sequence ID" value="ESP00915.1"/>
    <property type="molecule type" value="Genomic_DNA"/>
</dbReference>
<evidence type="ECO:0000256" key="5">
    <source>
        <dbReference type="ARBA" id="ARBA00022968"/>
    </source>
</evidence>
<dbReference type="PANTHER" id="PTHR21093:SF6">
    <property type="entry name" value="EF-HAND DOMAIN-CONTAINING PROTEIN"/>
    <property type="match status" value="1"/>
</dbReference>
<evidence type="ECO:0000259" key="9">
    <source>
        <dbReference type="Pfam" id="PF12260"/>
    </source>
</evidence>
<dbReference type="HOGENOM" id="CLU_039177_0_0_1"/>
<dbReference type="OMA" id="YMRIKYL"/>
<dbReference type="GO" id="GO:0005789">
    <property type="term" value="C:endoplasmic reticulum membrane"/>
    <property type="evidence" value="ECO:0007669"/>
    <property type="project" value="UniProtKB-SubCell"/>
</dbReference>
<evidence type="ECO:0000256" key="8">
    <source>
        <dbReference type="ARBA" id="ARBA00023157"/>
    </source>
</evidence>
<dbReference type="InterPro" id="IPR018247">
    <property type="entry name" value="EF_Hand_1_Ca_BS"/>
</dbReference>
<name>V4CFV3_LOTGI</name>
<dbReference type="Pfam" id="PF12260">
    <property type="entry name" value="PIP49_C"/>
    <property type="match status" value="1"/>
</dbReference>
<evidence type="ECO:0000256" key="6">
    <source>
        <dbReference type="ARBA" id="ARBA00022989"/>
    </source>
</evidence>
<evidence type="ECO:0000256" key="7">
    <source>
        <dbReference type="ARBA" id="ARBA00023136"/>
    </source>
</evidence>
<keyword evidence="3" id="KW-0812">Transmembrane</keyword>
<dbReference type="InterPro" id="IPR029244">
    <property type="entry name" value="FAM69_N"/>
</dbReference>
<accession>V4CFV3</accession>
<gene>
    <name evidence="11" type="ORF">LOTGIDRAFT_140273</name>
</gene>
<organism evidence="11 12">
    <name type="scientific">Lottia gigantea</name>
    <name type="common">Giant owl limpet</name>
    <dbReference type="NCBI Taxonomy" id="225164"/>
    <lineage>
        <taxon>Eukaryota</taxon>
        <taxon>Metazoa</taxon>
        <taxon>Spiralia</taxon>
        <taxon>Lophotrochozoa</taxon>
        <taxon>Mollusca</taxon>
        <taxon>Gastropoda</taxon>
        <taxon>Patellogastropoda</taxon>
        <taxon>Lottioidea</taxon>
        <taxon>Lottiidae</taxon>
        <taxon>Lottia</taxon>
    </lineage>
</organism>
<feature type="domain" description="FAM69 protein-kinase" evidence="9">
    <location>
        <begin position="145"/>
        <end position="341"/>
    </location>
</feature>
<dbReference type="PROSITE" id="PS00018">
    <property type="entry name" value="EF_HAND_1"/>
    <property type="match status" value="1"/>
</dbReference>
<dbReference type="AlphaFoldDB" id="V4CFV3"/>
<dbReference type="PANTHER" id="PTHR21093">
    <property type="entry name" value="DIVERGENT PROTEIN KINASE DOMAIN 1C-RELATED"/>
    <property type="match status" value="1"/>
</dbReference>
<keyword evidence="7" id="KW-0472">Membrane</keyword>
<dbReference type="Proteomes" id="UP000030746">
    <property type="component" value="Unassembled WGS sequence"/>
</dbReference>
<dbReference type="CTD" id="20234294"/>
<evidence type="ECO:0000313" key="12">
    <source>
        <dbReference type="Proteomes" id="UP000030746"/>
    </source>
</evidence>
<keyword evidence="8" id="KW-1015">Disulfide bond</keyword>
<dbReference type="Pfam" id="PF14875">
    <property type="entry name" value="PIP49_N"/>
    <property type="match status" value="1"/>
</dbReference>
<dbReference type="GeneID" id="20234294"/>
<keyword evidence="12" id="KW-1185">Reference proteome</keyword>
<evidence type="ECO:0000256" key="4">
    <source>
        <dbReference type="ARBA" id="ARBA00022824"/>
    </source>
</evidence>
<dbReference type="KEGG" id="lgi:LOTGIDRAFT_140273"/>
<evidence type="ECO:0000256" key="1">
    <source>
        <dbReference type="ARBA" id="ARBA00004648"/>
    </source>
</evidence>
<sequence>MFIFLFQCNEYHKKEISGDICYSLCHEKSFELKHCIDNDPYIKRFGLYSQPFHTGHIQINSETCLFQTFLIQDNLVVRVPVSVLHPETDIKLPHGLTVEQFSDLGRNYFNSILGYSHHQDLINRLLQFADFNGNQELSLGEVQSVWRLINNREFLLLFLFHKQSSVPNINGTCGSLYRFEYHPKNYLYHSNKSGFLSAIFTNSYRWGFPSLHKRLKIAVGLLELVIDLSETEGFPFFLCNIDSNLFGYTEKYELLLQNMSELKSAQMLKNIFANRTCVSDGDCQYSSQCRSLCDNATRKCSSQILNTPLYYVCDILREYILIGETGHYYYDLKHYLEKCIQVSPNMVEFSAYMNEFHAFLWDFIKNDAK</sequence>
<comment type="similarity">
    <text evidence="2">Belongs to the DIPK family.</text>
</comment>
<protein>
    <recommendedName>
        <fullName evidence="13">FAM69 N-terminal domain-containing protein</fullName>
    </recommendedName>
</protein>
<evidence type="ECO:0000256" key="2">
    <source>
        <dbReference type="ARBA" id="ARBA00006338"/>
    </source>
</evidence>
<keyword evidence="5" id="KW-0735">Signal-anchor</keyword>
<keyword evidence="6" id="KW-1133">Transmembrane helix</keyword>
<evidence type="ECO:0008006" key="13">
    <source>
        <dbReference type="Google" id="ProtNLM"/>
    </source>
</evidence>
<evidence type="ECO:0000259" key="10">
    <source>
        <dbReference type="Pfam" id="PF14875"/>
    </source>
</evidence>
<evidence type="ECO:0000313" key="11">
    <source>
        <dbReference type="EMBL" id="ESP00915.1"/>
    </source>
</evidence>
<evidence type="ECO:0000256" key="3">
    <source>
        <dbReference type="ARBA" id="ARBA00022692"/>
    </source>
</evidence>
<feature type="domain" description="FAM69 N-terminal" evidence="10">
    <location>
        <begin position="8"/>
        <end position="46"/>
    </location>
</feature>
<dbReference type="RefSeq" id="XP_009048451.1">
    <property type="nucleotide sequence ID" value="XM_009050203.1"/>
</dbReference>
<proteinExistence type="inferred from homology"/>
<keyword evidence="4" id="KW-0256">Endoplasmic reticulum</keyword>
<dbReference type="OrthoDB" id="8860232at2759"/>
<reference evidence="11 12" key="1">
    <citation type="journal article" date="2013" name="Nature">
        <title>Insights into bilaterian evolution from three spiralian genomes.</title>
        <authorList>
            <person name="Simakov O."/>
            <person name="Marletaz F."/>
            <person name="Cho S.J."/>
            <person name="Edsinger-Gonzales E."/>
            <person name="Havlak P."/>
            <person name="Hellsten U."/>
            <person name="Kuo D.H."/>
            <person name="Larsson T."/>
            <person name="Lv J."/>
            <person name="Arendt D."/>
            <person name="Savage R."/>
            <person name="Osoegawa K."/>
            <person name="de Jong P."/>
            <person name="Grimwood J."/>
            <person name="Chapman J.A."/>
            <person name="Shapiro H."/>
            <person name="Aerts A."/>
            <person name="Otillar R.P."/>
            <person name="Terry A.Y."/>
            <person name="Boore J.L."/>
            <person name="Grigoriev I.V."/>
            <person name="Lindberg D.R."/>
            <person name="Seaver E.C."/>
            <person name="Weisblat D.A."/>
            <person name="Putnam N.H."/>
            <person name="Rokhsar D.S."/>
        </authorList>
    </citation>
    <scope>NUCLEOTIDE SEQUENCE [LARGE SCALE GENOMIC DNA]</scope>
</reference>
<dbReference type="InterPro" id="IPR022049">
    <property type="entry name" value="FAM69_kinase_dom"/>
</dbReference>